<name>A0A1V9X8Z1_9ACAR</name>
<accession>A0A1V9X8Z1</accession>
<proteinExistence type="predicted"/>
<keyword evidence="2" id="KW-1185">Reference proteome</keyword>
<evidence type="ECO:0000313" key="1">
    <source>
        <dbReference type="EMBL" id="OQR70015.1"/>
    </source>
</evidence>
<sequence length="95" mass="11014">MGNRVSPRLEDVSLPAVEDSYELLSKDNNRKLWCKQWKPNNIEKPRALGCSVVDHVRFRIDAVDPNRLSLTWVMQTQFHNRLIASQDPHFAEKGV</sequence>
<reference evidence="1 2" key="1">
    <citation type="journal article" date="2017" name="Gigascience">
        <title>Draft genome of the honey bee ectoparasitic mite, Tropilaelaps mercedesae, is shaped by the parasitic life history.</title>
        <authorList>
            <person name="Dong X."/>
            <person name="Armstrong S.D."/>
            <person name="Xia D."/>
            <person name="Makepeace B.L."/>
            <person name="Darby A.C."/>
            <person name="Kadowaki T."/>
        </authorList>
    </citation>
    <scope>NUCLEOTIDE SEQUENCE [LARGE SCALE GENOMIC DNA]</scope>
    <source>
        <strain evidence="1">Wuxi-XJTLU</strain>
    </source>
</reference>
<protein>
    <submittedName>
        <fullName evidence="1">Monoglyceride lipase-like</fullName>
    </submittedName>
</protein>
<dbReference type="Proteomes" id="UP000192247">
    <property type="component" value="Unassembled WGS sequence"/>
</dbReference>
<comment type="caution">
    <text evidence="1">The sequence shown here is derived from an EMBL/GenBank/DDBJ whole genome shotgun (WGS) entry which is preliminary data.</text>
</comment>
<organism evidence="1 2">
    <name type="scientific">Tropilaelaps mercedesae</name>
    <dbReference type="NCBI Taxonomy" id="418985"/>
    <lineage>
        <taxon>Eukaryota</taxon>
        <taxon>Metazoa</taxon>
        <taxon>Ecdysozoa</taxon>
        <taxon>Arthropoda</taxon>
        <taxon>Chelicerata</taxon>
        <taxon>Arachnida</taxon>
        <taxon>Acari</taxon>
        <taxon>Parasitiformes</taxon>
        <taxon>Mesostigmata</taxon>
        <taxon>Gamasina</taxon>
        <taxon>Dermanyssoidea</taxon>
        <taxon>Laelapidae</taxon>
        <taxon>Tropilaelaps</taxon>
    </lineage>
</organism>
<dbReference type="AlphaFoldDB" id="A0A1V9X8Z1"/>
<gene>
    <name evidence="1" type="ORF">BIW11_04242</name>
</gene>
<dbReference type="InParanoid" id="A0A1V9X8Z1"/>
<evidence type="ECO:0000313" key="2">
    <source>
        <dbReference type="Proteomes" id="UP000192247"/>
    </source>
</evidence>
<dbReference type="EMBL" id="MNPL01018829">
    <property type="protein sequence ID" value="OQR70015.1"/>
    <property type="molecule type" value="Genomic_DNA"/>
</dbReference>